<reference evidence="1" key="2">
    <citation type="journal article" date="2015" name="Data Brief">
        <title>Shoot transcriptome of the giant reed, Arundo donax.</title>
        <authorList>
            <person name="Barrero R.A."/>
            <person name="Guerrero F.D."/>
            <person name="Moolhuijzen P."/>
            <person name="Goolsby J.A."/>
            <person name="Tidwell J."/>
            <person name="Bellgard S.E."/>
            <person name="Bellgard M.I."/>
        </authorList>
    </citation>
    <scope>NUCLEOTIDE SEQUENCE</scope>
    <source>
        <tissue evidence="1">Shoot tissue taken approximately 20 cm above the soil surface</tissue>
    </source>
</reference>
<accession>A0A0A9DM48</accession>
<organism evidence="1">
    <name type="scientific">Arundo donax</name>
    <name type="common">Giant reed</name>
    <name type="synonym">Donax arundinaceus</name>
    <dbReference type="NCBI Taxonomy" id="35708"/>
    <lineage>
        <taxon>Eukaryota</taxon>
        <taxon>Viridiplantae</taxon>
        <taxon>Streptophyta</taxon>
        <taxon>Embryophyta</taxon>
        <taxon>Tracheophyta</taxon>
        <taxon>Spermatophyta</taxon>
        <taxon>Magnoliopsida</taxon>
        <taxon>Liliopsida</taxon>
        <taxon>Poales</taxon>
        <taxon>Poaceae</taxon>
        <taxon>PACMAD clade</taxon>
        <taxon>Arundinoideae</taxon>
        <taxon>Arundineae</taxon>
        <taxon>Arundo</taxon>
    </lineage>
</organism>
<protein>
    <submittedName>
        <fullName evidence="1">Uncharacterized protein</fullName>
    </submittedName>
</protein>
<proteinExistence type="predicted"/>
<name>A0A0A9DM48_ARUDO</name>
<evidence type="ECO:0000313" key="1">
    <source>
        <dbReference type="EMBL" id="JAD88886.1"/>
    </source>
</evidence>
<sequence length="156" mass="18030">MKAVNFSLLSLIKKAQMLIGKPLHILQKKYDRFEIPTEIANLVGQKFTFIVRLQSKKNNKAGDFSFEIVYTKHHHGKDSDIHPSHGIQGHHTFAAQTSFQNKQKPLIPINSKETTRQVSLLLHIFIYVYIYTHTLITDFNYVTGQQNKSNSVQHRD</sequence>
<dbReference type="EMBL" id="GBRH01209009">
    <property type="protein sequence ID" value="JAD88886.1"/>
    <property type="molecule type" value="Transcribed_RNA"/>
</dbReference>
<reference evidence="1" key="1">
    <citation type="submission" date="2014-09" db="EMBL/GenBank/DDBJ databases">
        <authorList>
            <person name="Magalhaes I.L.F."/>
            <person name="Oliveira U."/>
            <person name="Santos F.R."/>
            <person name="Vidigal T.H.D.A."/>
            <person name="Brescovit A.D."/>
            <person name="Santos A.J."/>
        </authorList>
    </citation>
    <scope>NUCLEOTIDE SEQUENCE</scope>
    <source>
        <tissue evidence="1">Shoot tissue taken approximately 20 cm above the soil surface</tissue>
    </source>
</reference>
<dbReference type="AlphaFoldDB" id="A0A0A9DM48"/>